<dbReference type="HOGENOM" id="CLU_1840203_0_0_1"/>
<evidence type="ECO:0000256" key="1">
    <source>
        <dbReference type="SAM" id="Phobius"/>
    </source>
</evidence>
<keyword evidence="3" id="KW-1185">Reference proteome</keyword>
<accession>T1JC94</accession>
<evidence type="ECO:0000313" key="2">
    <source>
        <dbReference type="EnsemblMetazoa" id="SMAR011404-PA"/>
    </source>
</evidence>
<feature type="transmembrane region" description="Helical" evidence="1">
    <location>
        <begin position="56"/>
        <end position="75"/>
    </location>
</feature>
<organism evidence="2 3">
    <name type="scientific">Strigamia maritima</name>
    <name type="common">European centipede</name>
    <name type="synonym">Geophilus maritimus</name>
    <dbReference type="NCBI Taxonomy" id="126957"/>
    <lineage>
        <taxon>Eukaryota</taxon>
        <taxon>Metazoa</taxon>
        <taxon>Ecdysozoa</taxon>
        <taxon>Arthropoda</taxon>
        <taxon>Myriapoda</taxon>
        <taxon>Chilopoda</taxon>
        <taxon>Pleurostigmophora</taxon>
        <taxon>Geophilomorpha</taxon>
        <taxon>Linotaeniidae</taxon>
        <taxon>Strigamia</taxon>
    </lineage>
</organism>
<keyword evidence="1" id="KW-0812">Transmembrane</keyword>
<dbReference type="EMBL" id="JH432064">
    <property type="status" value="NOT_ANNOTATED_CDS"/>
    <property type="molecule type" value="Genomic_DNA"/>
</dbReference>
<dbReference type="STRING" id="126957.T1JC94"/>
<dbReference type="InterPro" id="IPR009011">
    <property type="entry name" value="Man6P_isomerase_rcpt-bd_dom_sf"/>
</dbReference>
<dbReference type="Gene3D" id="2.70.130.10">
    <property type="entry name" value="Mannose-6-phosphate receptor binding domain"/>
    <property type="match status" value="1"/>
</dbReference>
<reference evidence="3" key="1">
    <citation type="submission" date="2011-05" db="EMBL/GenBank/DDBJ databases">
        <authorList>
            <person name="Richards S.R."/>
            <person name="Qu J."/>
            <person name="Jiang H."/>
            <person name="Jhangiani S.N."/>
            <person name="Agravi P."/>
            <person name="Goodspeed R."/>
            <person name="Gross S."/>
            <person name="Mandapat C."/>
            <person name="Jackson L."/>
            <person name="Mathew T."/>
            <person name="Pu L."/>
            <person name="Thornton R."/>
            <person name="Saada N."/>
            <person name="Wilczek-Boney K.B."/>
            <person name="Lee S."/>
            <person name="Kovar C."/>
            <person name="Wu Y."/>
            <person name="Scherer S.E."/>
            <person name="Worley K.C."/>
            <person name="Muzny D.M."/>
            <person name="Gibbs R."/>
        </authorList>
    </citation>
    <scope>NUCLEOTIDE SEQUENCE</scope>
    <source>
        <strain evidence="3">Brora</strain>
    </source>
</reference>
<dbReference type="AlphaFoldDB" id="T1JC94"/>
<dbReference type="EnsemblMetazoa" id="SMAR011404-RA">
    <property type="protein sequence ID" value="SMAR011404-PA"/>
    <property type="gene ID" value="SMAR011404"/>
</dbReference>
<sequence length="140" mass="15985">TFECQSGDEVGNPEFIFESNDCKYNFNWRTNVVCLKNILFDNAPATSDNKSLSTGLIFVIVGIVLSIAIVLAIVLSSSSRRSYIAYKFRQVWRNAKRSPSYRYSRLPISNEESERTFLLNPEDGQVEMLQEDSDDEVLEI</sequence>
<keyword evidence="1" id="KW-0472">Membrane</keyword>
<name>T1JC94_STRMM</name>
<dbReference type="OMA" id="YIAYKFR"/>
<proteinExistence type="predicted"/>
<keyword evidence="1" id="KW-1133">Transmembrane helix</keyword>
<dbReference type="SUPFAM" id="SSF50911">
    <property type="entry name" value="Mannose 6-phosphate receptor domain"/>
    <property type="match status" value="1"/>
</dbReference>
<dbReference type="Proteomes" id="UP000014500">
    <property type="component" value="Unassembled WGS sequence"/>
</dbReference>
<reference evidence="2" key="2">
    <citation type="submission" date="2015-02" db="UniProtKB">
        <authorList>
            <consortium name="EnsemblMetazoa"/>
        </authorList>
    </citation>
    <scope>IDENTIFICATION</scope>
</reference>
<protein>
    <submittedName>
        <fullName evidence="2">Uncharacterized protein</fullName>
    </submittedName>
</protein>
<evidence type="ECO:0000313" key="3">
    <source>
        <dbReference type="Proteomes" id="UP000014500"/>
    </source>
</evidence>